<dbReference type="KEGG" id="tig:THII_0253"/>
<dbReference type="EMBL" id="AP014633">
    <property type="protein sequence ID" value="BAP54550.1"/>
    <property type="molecule type" value="Genomic_DNA"/>
</dbReference>
<accession>A0A090AIB7</accession>
<dbReference type="Pfam" id="PF20408">
    <property type="entry name" value="Abhydrolase_11"/>
    <property type="match status" value="1"/>
</dbReference>
<sequence length="217" mass="23918">MSELLSPLSPPILIAGPAGQLEILVTSPQKVTHSNRPYAIICHPHPLYGGSMTNKVIYILATTFNQLGVGAVRFNFRGVGQSTGQFDHGQGETEDLLAVADWVKTQLKPTQLWLAGFSFGSYVALKGYEPVKAQRLLLVAPPIERFNLAAWQIGNIPTLIIQGGKDEIVSPLAVSQWVAIQPHRPQLCWLSEADHFFHGHLHELRQTIITTWGNQLS</sequence>
<dbReference type="PANTHER" id="PTHR42103">
    <property type="entry name" value="ALPHA/BETA-HYDROLASES SUPERFAMILY PROTEIN"/>
    <property type="match status" value="1"/>
</dbReference>
<dbReference type="AlphaFoldDB" id="A0A090AIB7"/>
<dbReference type="Gene3D" id="3.40.50.1820">
    <property type="entry name" value="alpha/beta hydrolase"/>
    <property type="match status" value="1"/>
</dbReference>
<dbReference type="PANTHER" id="PTHR42103:SF2">
    <property type="entry name" value="AB HYDROLASE-1 DOMAIN-CONTAINING PROTEIN"/>
    <property type="match status" value="1"/>
</dbReference>
<dbReference type="SUPFAM" id="SSF53474">
    <property type="entry name" value="alpha/beta-Hydrolases"/>
    <property type="match status" value="1"/>
</dbReference>
<dbReference type="InterPro" id="IPR046879">
    <property type="entry name" value="KANL3/Tex30_Abhydrolase"/>
</dbReference>
<feature type="domain" description="KANL3/Tex30 alpha/beta hydrolase-like" evidence="1">
    <location>
        <begin position="49"/>
        <end position="198"/>
    </location>
</feature>
<reference evidence="2 3" key="1">
    <citation type="journal article" date="2014" name="ISME J.">
        <title>Ecophysiology of Thioploca ingrica as revealed by the complete genome sequence supplemented with proteomic evidence.</title>
        <authorList>
            <person name="Kojima H."/>
            <person name="Ogura Y."/>
            <person name="Yamamoto N."/>
            <person name="Togashi T."/>
            <person name="Mori H."/>
            <person name="Watanabe T."/>
            <person name="Nemoto F."/>
            <person name="Kurokawa K."/>
            <person name="Hayashi T."/>
            <person name="Fukui M."/>
        </authorList>
    </citation>
    <scope>NUCLEOTIDE SEQUENCE [LARGE SCALE GENOMIC DNA]</scope>
</reference>
<evidence type="ECO:0000259" key="1">
    <source>
        <dbReference type="Pfam" id="PF20408"/>
    </source>
</evidence>
<evidence type="ECO:0000313" key="2">
    <source>
        <dbReference type="EMBL" id="BAP54550.1"/>
    </source>
</evidence>
<proteinExistence type="predicted"/>
<name>A0A090AIB7_9GAMM</name>
<protein>
    <recommendedName>
        <fullName evidence="1">KANL3/Tex30 alpha/beta hydrolase-like domain-containing protein</fullName>
    </recommendedName>
</protein>
<dbReference type="HOGENOM" id="CLU_086287_1_0_6"/>
<dbReference type="Proteomes" id="UP000031623">
    <property type="component" value="Chromosome"/>
</dbReference>
<organism evidence="2 3">
    <name type="scientific">Thioploca ingrica</name>
    <dbReference type="NCBI Taxonomy" id="40754"/>
    <lineage>
        <taxon>Bacteria</taxon>
        <taxon>Pseudomonadati</taxon>
        <taxon>Pseudomonadota</taxon>
        <taxon>Gammaproteobacteria</taxon>
        <taxon>Thiotrichales</taxon>
        <taxon>Thiotrichaceae</taxon>
        <taxon>Thioploca</taxon>
    </lineage>
</organism>
<dbReference type="STRING" id="40754.THII_0253"/>
<gene>
    <name evidence="2" type="ORF">THII_0253</name>
</gene>
<keyword evidence="3" id="KW-1185">Reference proteome</keyword>
<evidence type="ECO:0000313" key="3">
    <source>
        <dbReference type="Proteomes" id="UP000031623"/>
    </source>
</evidence>
<dbReference type="InterPro" id="IPR029058">
    <property type="entry name" value="AB_hydrolase_fold"/>
</dbReference>